<dbReference type="AlphaFoldDB" id="A0A3M7PZ83"/>
<reference evidence="1 2" key="1">
    <citation type="journal article" date="2018" name="Sci. Rep.">
        <title>Genomic signatures of local adaptation to the degree of environmental predictability in rotifers.</title>
        <authorList>
            <person name="Franch-Gras L."/>
            <person name="Hahn C."/>
            <person name="Garcia-Roger E.M."/>
            <person name="Carmona M.J."/>
            <person name="Serra M."/>
            <person name="Gomez A."/>
        </authorList>
    </citation>
    <scope>NUCLEOTIDE SEQUENCE [LARGE SCALE GENOMIC DNA]</scope>
    <source>
        <strain evidence="1">HYR1</strain>
    </source>
</reference>
<sequence>MSKTCSILQTSTVGETKVVSLCFIYRTILYENSQCRKIFDSFLNKKIKNLVLNHNLILFLSKTTEDEPNRRLLRNVSWSHWPLLTKV</sequence>
<organism evidence="1 2">
    <name type="scientific">Brachionus plicatilis</name>
    <name type="common">Marine rotifer</name>
    <name type="synonym">Brachionus muelleri</name>
    <dbReference type="NCBI Taxonomy" id="10195"/>
    <lineage>
        <taxon>Eukaryota</taxon>
        <taxon>Metazoa</taxon>
        <taxon>Spiralia</taxon>
        <taxon>Gnathifera</taxon>
        <taxon>Rotifera</taxon>
        <taxon>Eurotatoria</taxon>
        <taxon>Monogononta</taxon>
        <taxon>Pseudotrocha</taxon>
        <taxon>Ploima</taxon>
        <taxon>Brachionidae</taxon>
        <taxon>Brachionus</taxon>
    </lineage>
</organism>
<dbReference type="EMBL" id="REGN01008077">
    <property type="protein sequence ID" value="RNA04516.1"/>
    <property type="molecule type" value="Genomic_DNA"/>
</dbReference>
<comment type="caution">
    <text evidence="1">The sequence shown here is derived from an EMBL/GenBank/DDBJ whole genome shotgun (WGS) entry which is preliminary data.</text>
</comment>
<protein>
    <submittedName>
        <fullName evidence="1">Uncharacterized protein</fullName>
    </submittedName>
</protein>
<dbReference type="Proteomes" id="UP000276133">
    <property type="component" value="Unassembled WGS sequence"/>
</dbReference>
<evidence type="ECO:0000313" key="1">
    <source>
        <dbReference type="EMBL" id="RNA04516.1"/>
    </source>
</evidence>
<name>A0A3M7PZ83_BRAPC</name>
<keyword evidence="2" id="KW-1185">Reference proteome</keyword>
<gene>
    <name evidence="1" type="ORF">BpHYR1_015584</name>
</gene>
<evidence type="ECO:0000313" key="2">
    <source>
        <dbReference type="Proteomes" id="UP000276133"/>
    </source>
</evidence>
<accession>A0A3M7PZ83</accession>
<proteinExistence type="predicted"/>